<keyword evidence="1" id="KW-0472">Membrane</keyword>
<name>D2VD37_NAEGR</name>
<feature type="transmembrane region" description="Helical" evidence="1">
    <location>
        <begin position="162"/>
        <end position="181"/>
    </location>
</feature>
<keyword evidence="1" id="KW-0812">Transmembrane</keyword>
<evidence type="ECO:0000313" key="2">
    <source>
        <dbReference type="EMBL" id="EFC45167.1"/>
    </source>
</evidence>
<dbReference type="Proteomes" id="UP000006671">
    <property type="component" value="Unassembled WGS sequence"/>
</dbReference>
<gene>
    <name evidence="2" type="ORF">NAEGRDRAFT_48644</name>
</gene>
<sequence>MNKSQPQEFIHQNSNKEFKDDNDEKVKTIKTQVGVDNIAISKSSEYSLFDWFNYWFRGITLSVSTFGAVSNPHKYIEKQGDLLPDRLSHDFYSRIYRFNKEEYVDAIVNAKDDVHAPLTHNYEDCMQARRGMTIFGVVSGGIFGSAFAYAKNFGTITNRKRYLPYTLSGVLIGFTMFRFVIAPRTESCFEQIINQALSERIITKGYNNMMEYYKQNEKPKMVNWSDYELDKEQQDYLNTKMREHMLNAMKKAGCNKESIESFTDGNELVWKQHLDVNFKRKYPSHRKYFEFL</sequence>
<evidence type="ECO:0000313" key="3">
    <source>
        <dbReference type="Proteomes" id="UP000006671"/>
    </source>
</evidence>
<proteinExistence type="predicted"/>
<evidence type="ECO:0000256" key="1">
    <source>
        <dbReference type="SAM" id="Phobius"/>
    </source>
</evidence>
<dbReference type="GeneID" id="8849037"/>
<organism evidence="3">
    <name type="scientific">Naegleria gruberi</name>
    <name type="common">Amoeba</name>
    <dbReference type="NCBI Taxonomy" id="5762"/>
    <lineage>
        <taxon>Eukaryota</taxon>
        <taxon>Discoba</taxon>
        <taxon>Heterolobosea</taxon>
        <taxon>Tetramitia</taxon>
        <taxon>Eutetramitia</taxon>
        <taxon>Vahlkampfiidae</taxon>
        <taxon>Naegleria</taxon>
    </lineage>
</organism>
<dbReference type="EMBL" id="GG738864">
    <property type="protein sequence ID" value="EFC45167.1"/>
    <property type="molecule type" value="Genomic_DNA"/>
</dbReference>
<feature type="transmembrane region" description="Helical" evidence="1">
    <location>
        <begin position="131"/>
        <end position="150"/>
    </location>
</feature>
<dbReference type="OMA" id="NYEDCMQ"/>
<dbReference type="OrthoDB" id="10342942at2759"/>
<protein>
    <submittedName>
        <fullName evidence="2">Predicted protein</fullName>
    </submittedName>
</protein>
<dbReference type="KEGG" id="ngr:NAEGRDRAFT_48644"/>
<dbReference type="AlphaFoldDB" id="D2VD37"/>
<accession>D2VD37</accession>
<dbReference type="VEuPathDB" id="AmoebaDB:NAEGRDRAFT_48644"/>
<dbReference type="InParanoid" id="D2VD37"/>
<reference evidence="2 3" key="1">
    <citation type="journal article" date="2010" name="Cell">
        <title>The genome of Naegleria gruberi illuminates early eukaryotic versatility.</title>
        <authorList>
            <person name="Fritz-Laylin L.K."/>
            <person name="Prochnik S.E."/>
            <person name="Ginger M.L."/>
            <person name="Dacks J.B."/>
            <person name="Carpenter M.L."/>
            <person name="Field M.C."/>
            <person name="Kuo A."/>
            <person name="Paredez A."/>
            <person name="Chapman J."/>
            <person name="Pham J."/>
            <person name="Shu S."/>
            <person name="Neupane R."/>
            <person name="Cipriano M."/>
            <person name="Mancuso J."/>
            <person name="Tu H."/>
            <person name="Salamov A."/>
            <person name="Lindquist E."/>
            <person name="Shapiro H."/>
            <person name="Lucas S."/>
            <person name="Grigoriev I.V."/>
            <person name="Cande W.Z."/>
            <person name="Fulton C."/>
            <person name="Rokhsar D.S."/>
            <person name="Dawson S.C."/>
        </authorList>
    </citation>
    <scope>NUCLEOTIDE SEQUENCE [LARGE SCALE GENOMIC DNA]</scope>
    <source>
        <strain evidence="2 3">NEG-M</strain>
    </source>
</reference>
<keyword evidence="1" id="KW-1133">Transmembrane helix</keyword>
<keyword evidence="3" id="KW-1185">Reference proteome</keyword>
<dbReference type="RefSeq" id="XP_002677911.1">
    <property type="nucleotide sequence ID" value="XM_002677865.1"/>
</dbReference>